<proteinExistence type="predicted"/>
<gene>
    <name evidence="1" type="ORF">RND81_02G036800</name>
</gene>
<name>A0AAW1MQN2_SAPOF</name>
<reference evidence="1" key="1">
    <citation type="submission" date="2024-03" db="EMBL/GenBank/DDBJ databases">
        <title>WGS assembly of Saponaria officinalis var. Norfolk2.</title>
        <authorList>
            <person name="Jenkins J."/>
            <person name="Shu S."/>
            <person name="Grimwood J."/>
            <person name="Barry K."/>
            <person name="Goodstein D."/>
            <person name="Schmutz J."/>
            <person name="Leebens-Mack J."/>
            <person name="Osbourn A."/>
        </authorList>
    </citation>
    <scope>NUCLEOTIDE SEQUENCE [LARGE SCALE GENOMIC DNA]</scope>
    <source>
        <strain evidence="1">JIC</strain>
    </source>
</reference>
<dbReference type="AlphaFoldDB" id="A0AAW1MQN2"/>
<dbReference type="Proteomes" id="UP001443914">
    <property type="component" value="Unassembled WGS sequence"/>
</dbReference>
<dbReference type="EMBL" id="JBDFQZ010000002">
    <property type="protein sequence ID" value="KAK9748109.1"/>
    <property type="molecule type" value="Genomic_DNA"/>
</dbReference>
<keyword evidence="2" id="KW-1185">Reference proteome</keyword>
<comment type="caution">
    <text evidence="1">The sequence shown here is derived from an EMBL/GenBank/DDBJ whole genome shotgun (WGS) entry which is preliminary data.</text>
</comment>
<accession>A0AAW1MQN2</accession>
<evidence type="ECO:0000313" key="1">
    <source>
        <dbReference type="EMBL" id="KAK9748109.1"/>
    </source>
</evidence>
<protein>
    <submittedName>
        <fullName evidence="1">Uncharacterized protein</fullName>
    </submittedName>
</protein>
<organism evidence="1 2">
    <name type="scientific">Saponaria officinalis</name>
    <name type="common">Common soapwort</name>
    <name type="synonym">Lychnis saponaria</name>
    <dbReference type="NCBI Taxonomy" id="3572"/>
    <lineage>
        <taxon>Eukaryota</taxon>
        <taxon>Viridiplantae</taxon>
        <taxon>Streptophyta</taxon>
        <taxon>Embryophyta</taxon>
        <taxon>Tracheophyta</taxon>
        <taxon>Spermatophyta</taxon>
        <taxon>Magnoliopsida</taxon>
        <taxon>eudicotyledons</taxon>
        <taxon>Gunneridae</taxon>
        <taxon>Pentapetalae</taxon>
        <taxon>Caryophyllales</taxon>
        <taxon>Caryophyllaceae</taxon>
        <taxon>Caryophylleae</taxon>
        <taxon>Saponaria</taxon>
    </lineage>
</organism>
<sequence>MSMAGKEETDLGCLTSKAMASLHGIEQLPEDGLREIMIRVASQPQGASDLARTFAVSTMFRNFFEDSDVLRSVSFEDLFPRLDGKYELFSEVGGLVARCARAGNLNARVILAKAVMVSASKLCKARTAAHSDMSLEDRYSTLPAEHYNIDDLDKASRFLDHFSAQNTDPKELIDLVRDFLSLATVRDVVEMRHHLIDFIALYHVPGKKQQLEIFLVTLDRLCEKNAFPLELTSDPRTFLAEKFNELCKTGYNMMKNVGLDEEQFRPLLENLVQISEDVEFETVLMRLDVVEPIFKQGGLVAAAQGNNEVLLVNRGVLCIAAMLRGYLMLVIDHDVFIQKARELLSSSYSAVYSL</sequence>
<evidence type="ECO:0000313" key="2">
    <source>
        <dbReference type="Proteomes" id="UP001443914"/>
    </source>
</evidence>